<comment type="caution">
    <text evidence="1">The sequence shown here is derived from an EMBL/GenBank/DDBJ whole genome shotgun (WGS) entry which is preliminary data.</text>
</comment>
<sequence length="807" mass="89198">MASSMWSRAARAASSSLLVSSHAVSGHRTLSILSARRHVIPLISSSSKRYEHSLATALKGDSGHDDDDAHTQHKHAHQHGHTPPDDPSQRSKDVYVQEPEFESLRNKINHHTMKALVSDPFNLVHMSAVQAAVLPLLPGLANPYDPSAEGASRDLLVKAKTGTGKTLAFLVPAVESRIRAIENAGKQALKEAGVESDNRLEERARRAFARNNAGTLIISPTRELAQQIAAEAMRLTQHHKDFGVVVFTGGSSKRAQMRDWDRSRRDIIVATPGRVQDVLQNEPSVAEGMRSASHLILDEADTLLQMGFREEVEAIARFLPPSPERQTFMFSATLSPAIRQVARSILAPNNHFIDVVPQNSSPVHAHIPQYHTVLPSAAEQLHHILRLIMHDQLTNAGRSKVIVFLNTTKQTQLFATLLRELAKTTLPASRNARIYELHSKRNQDSRTSTSDAFRKDTSGSAILVTSDVSARGIDYPGVTRVIQVGIPADSEQYVHRVGRTGRAGTDGRGDLVLLPWEMGFINHALSEVPLKPLTVDDLTAQVTELAAKYDNEPHTFWEGVKVSDERERVRYDSAGRAIRAPRKYSTNISQNHENLSQSIATLLDQIDEEAVKETLASLLGFYLAKSSELRASKAAIVQGLRDWTTEGCGLPAPPYISDALLQKAGFGGEGSRQRSPRSLDRFRSSGGNRSFGRSDSFRSRDGLREDRGEAPWMSRGSRSSRDDAPWKTRDDAPWKTRDDAPWKSRDDAPWKGRDDAPWRGRDDAPWKGRGRTNFSSGSGSDRGGRDGGFRGRDQGRSWNRDADDDNL</sequence>
<dbReference type="Proteomes" id="UP000814140">
    <property type="component" value="Unassembled WGS sequence"/>
</dbReference>
<evidence type="ECO:0000313" key="1">
    <source>
        <dbReference type="EMBL" id="KAI0064823.1"/>
    </source>
</evidence>
<gene>
    <name evidence="1" type="ORF">BV25DRAFT_1881244</name>
</gene>
<keyword evidence="2" id="KW-1185">Reference proteome</keyword>
<dbReference type="EMBL" id="MU277197">
    <property type="protein sequence ID" value="KAI0064823.1"/>
    <property type="molecule type" value="Genomic_DNA"/>
</dbReference>
<accession>A0ACB8T9H6</accession>
<name>A0ACB8T9H6_9AGAM</name>
<proteinExistence type="predicted"/>
<organism evidence="1 2">
    <name type="scientific">Artomyces pyxidatus</name>
    <dbReference type="NCBI Taxonomy" id="48021"/>
    <lineage>
        <taxon>Eukaryota</taxon>
        <taxon>Fungi</taxon>
        <taxon>Dikarya</taxon>
        <taxon>Basidiomycota</taxon>
        <taxon>Agaricomycotina</taxon>
        <taxon>Agaricomycetes</taxon>
        <taxon>Russulales</taxon>
        <taxon>Auriscalpiaceae</taxon>
        <taxon>Artomyces</taxon>
    </lineage>
</organism>
<protein>
    <submittedName>
        <fullName evidence="1">DEAD-domain-containing protein</fullName>
    </submittedName>
</protein>
<reference evidence="1" key="1">
    <citation type="submission" date="2021-03" db="EMBL/GenBank/DDBJ databases">
        <authorList>
            <consortium name="DOE Joint Genome Institute"/>
            <person name="Ahrendt S."/>
            <person name="Looney B.P."/>
            <person name="Miyauchi S."/>
            <person name="Morin E."/>
            <person name="Drula E."/>
            <person name="Courty P.E."/>
            <person name="Chicoki N."/>
            <person name="Fauchery L."/>
            <person name="Kohler A."/>
            <person name="Kuo A."/>
            <person name="Labutti K."/>
            <person name="Pangilinan J."/>
            <person name="Lipzen A."/>
            <person name="Riley R."/>
            <person name="Andreopoulos W."/>
            <person name="He G."/>
            <person name="Johnson J."/>
            <person name="Barry K.W."/>
            <person name="Grigoriev I.V."/>
            <person name="Nagy L."/>
            <person name="Hibbett D."/>
            <person name="Henrissat B."/>
            <person name="Matheny P.B."/>
            <person name="Labbe J."/>
            <person name="Martin F."/>
        </authorList>
    </citation>
    <scope>NUCLEOTIDE SEQUENCE</scope>
    <source>
        <strain evidence="1">HHB10654</strain>
    </source>
</reference>
<evidence type="ECO:0000313" key="2">
    <source>
        <dbReference type="Proteomes" id="UP000814140"/>
    </source>
</evidence>
<reference evidence="1" key="2">
    <citation type="journal article" date="2022" name="New Phytol.">
        <title>Evolutionary transition to the ectomycorrhizal habit in the genomes of a hyperdiverse lineage of mushroom-forming fungi.</title>
        <authorList>
            <person name="Looney B."/>
            <person name="Miyauchi S."/>
            <person name="Morin E."/>
            <person name="Drula E."/>
            <person name="Courty P.E."/>
            <person name="Kohler A."/>
            <person name="Kuo A."/>
            <person name="LaButti K."/>
            <person name="Pangilinan J."/>
            <person name="Lipzen A."/>
            <person name="Riley R."/>
            <person name="Andreopoulos W."/>
            <person name="He G."/>
            <person name="Johnson J."/>
            <person name="Nolan M."/>
            <person name="Tritt A."/>
            <person name="Barry K.W."/>
            <person name="Grigoriev I.V."/>
            <person name="Nagy L.G."/>
            <person name="Hibbett D."/>
            <person name="Henrissat B."/>
            <person name="Matheny P.B."/>
            <person name="Labbe J."/>
            <person name="Martin F.M."/>
        </authorList>
    </citation>
    <scope>NUCLEOTIDE SEQUENCE</scope>
    <source>
        <strain evidence="1">HHB10654</strain>
    </source>
</reference>